<keyword evidence="2" id="KW-0238">DNA-binding</keyword>
<evidence type="ECO:0000256" key="3">
    <source>
        <dbReference type="ARBA" id="ARBA00023163"/>
    </source>
</evidence>
<protein>
    <submittedName>
        <fullName evidence="6">XRE family transcriptional regulator</fullName>
    </submittedName>
</protein>
<dbReference type="InterPro" id="IPR010982">
    <property type="entry name" value="Lambda_DNA-bd_dom_sf"/>
</dbReference>
<dbReference type="Pfam" id="PF01381">
    <property type="entry name" value="HTH_3"/>
    <property type="match status" value="1"/>
</dbReference>
<dbReference type="AlphaFoldDB" id="A0A3N0J430"/>
<accession>A0A3N0J430</accession>
<dbReference type="Gene3D" id="1.10.260.40">
    <property type="entry name" value="lambda repressor-like DNA-binding domains"/>
    <property type="match status" value="1"/>
</dbReference>
<dbReference type="Proteomes" id="UP000270112">
    <property type="component" value="Unassembled WGS sequence"/>
</dbReference>
<dbReference type="CDD" id="cd00093">
    <property type="entry name" value="HTH_XRE"/>
    <property type="match status" value="1"/>
</dbReference>
<evidence type="ECO:0000256" key="1">
    <source>
        <dbReference type="ARBA" id="ARBA00023015"/>
    </source>
</evidence>
<feature type="domain" description="HTH cro/C1-type" evidence="4">
    <location>
        <begin position="13"/>
        <end position="67"/>
    </location>
</feature>
<dbReference type="GO" id="GO:0003677">
    <property type="term" value="F:DNA binding"/>
    <property type="evidence" value="ECO:0007669"/>
    <property type="project" value="UniProtKB-KW"/>
</dbReference>
<dbReference type="Proteomes" id="UP000253817">
    <property type="component" value="Unassembled WGS sequence"/>
</dbReference>
<evidence type="ECO:0000313" key="8">
    <source>
        <dbReference type="Proteomes" id="UP000270112"/>
    </source>
</evidence>
<evidence type="ECO:0000313" key="7">
    <source>
        <dbReference type="Proteomes" id="UP000253817"/>
    </source>
</evidence>
<dbReference type="GO" id="GO:0005829">
    <property type="term" value="C:cytosol"/>
    <property type="evidence" value="ECO:0007669"/>
    <property type="project" value="TreeGrafter"/>
</dbReference>
<keyword evidence="1" id="KW-0805">Transcription regulation</keyword>
<dbReference type="InterPro" id="IPR050807">
    <property type="entry name" value="TransReg_Diox_bact_type"/>
</dbReference>
<dbReference type="PANTHER" id="PTHR46797">
    <property type="entry name" value="HTH-TYPE TRANSCRIPTIONAL REGULATOR"/>
    <property type="match status" value="1"/>
</dbReference>
<dbReference type="SUPFAM" id="SSF47413">
    <property type="entry name" value="lambda repressor-like DNA-binding domains"/>
    <property type="match status" value="1"/>
</dbReference>
<sequence length="71" mass="7826">MSQNTRKAIGNRIRELRTSQGLSQQKLALMVNVERSYLAKLESGARNPTIDCLEKISSGLGLSLGEFFEGL</sequence>
<dbReference type="GO" id="GO:0003700">
    <property type="term" value="F:DNA-binding transcription factor activity"/>
    <property type="evidence" value="ECO:0007669"/>
    <property type="project" value="TreeGrafter"/>
</dbReference>
<dbReference type="InterPro" id="IPR001387">
    <property type="entry name" value="Cro/C1-type_HTH"/>
</dbReference>
<evidence type="ECO:0000256" key="2">
    <source>
        <dbReference type="ARBA" id="ARBA00023125"/>
    </source>
</evidence>
<comment type="caution">
    <text evidence="6">The sequence shown here is derived from an EMBL/GenBank/DDBJ whole genome shotgun (WGS) entry which is preliminary data.</text>
</comment>
<keyword evidence="3" id="KW-0804">Transcription</keyword>
<dbReference type="OrthoDB" id="3197401at2"/>
<evidence type="ECO:0000313" key="6">
    <source>
        <dbReference type="EMBL" id="RNM43402.1"/>
    </source>
</evidence>
<keyword evidence="7" id="KW-1185">Reference proteome</keyword>
<gene>
    <name evidence="5" type="ORF">C1876_01155</name>
    <name evidence="6" type="ORF">DMP09_00485</name>
</gene>
<dbReference type="RefSeq" id="WP_114544898.1">
    <property type="nucleotide sequence ID" value="NZ_CALJMG010000192.1"/>
</dbReference>
<evidence type="ECO:0000259" key="4">
    <source>
        <dbReference type="PROSITE" id="PS50943"/>
    </source>
</evidence>
<dbReference type="PANTHER" id="PTHR46797:SF23">
    <property type="entry name" value="HTH-TYPE TRANSCRIPTIONAL REGULATOR SUTR"/>
    <property type="match status" value="1"/>
</dbReference>
<name>A0A3N0J430_9ACTN</name>
<dbReference type="PROSITE" id="PS50943">
    <property type="entry name" value="HTH_CROC1"/>
    <property type="match status" value="1"/>
</dbReference>
<reference evidence="8" key="2">
    <citation type="submission" date="2018-05" db="EMBL/GenBank/DDBJ databases">
        <title>Genome Sequencing of selected type strains of the family Eggerthellaceae.</title>
        <authorList>
            <person name="Danylec N."/>
            <person name="Stoll D.A."/>
            <person name="Doetsch A."/>
            <person name="Huch M."/>
        </authorList>
    </citation>
    <scope>NUCLEOTIDE SEQUENCE [LARGE SCALE GENOMIC DNA]</scope>
    <source>
        <strain evidence="8">DSM 16107</strain>
    </source>
</reference>
<proteinExistence type="predicted"/>
<organism evidence="6 8">
    <name type="scientific">Eggerthella sinensis</name>
    <dbReference type="NCBI Taxonomy" id="242230"/>
    <lineage>
        <taxon>Bacteria</taxon>
        <taxon>Bacillati</taxon>
        <taxon>Actinomycetota</taxon>
        <taxon>Coriobacteriia</taxon>
        <taxon>Eggerthellales</taxon>
        <taxon>Eggerthellaceae</taxon>
        <taxon>Eggerthella</taxon>
    </lineage>
</organism>
<dbReference type="EMBL" id="QICC01000001">
    <property type="protein sequence ID" value="RNM43402.1"/>
    <property type="molecule type" value="Genomic_DNA"/>
</dbReference>
<dbReference type="EMBL" id="PPTT01000002">
    <property type="protein sequence ID" value="RDB71391.1"/>
    <property type="molecule type" value="Genomic_DNA"/>
</dbReference>
<reference evidence="5 7" key="1">
    <citation type="journal article" date="2018" name="Elife">
        <title>Discovery and characterization of a prevalent human gut bacterial enzyme sufficient for the inactivation of a family of plant toxins.</title>
        <authorList>
            <person name="Koppel N."/>
            <person name="Bisanz J.E."/>
            <person name="Pandelia M.E."/>
            <person name="Turnbaugh P.J."/>
            <person name="Balskus E.P."/>
        </authorList>
    </citation>
    <scope>NUCLEOTIDE SEQUENCE [LARGE SCALE GENOMIC DNA]</scope>
    <source>
        <strain evidence="5 7">DSM 16107</strain>
    </source>
</reference>
<dbReference type="SMART" id="SM00530">
    <property type="entry name" value="HTH_XRE"/>
    <property type="match status" value="1"/>
</dbReference>
<reference evidence="6" key="3">
    <citation type="journal article" date="2019" name="Microbiol. Resour. Announc.">
        <title>Draft Genome Sequences of Type Strains of Gordonibacter faecihominis, Paraeggerthella hongkongensis, Parvibacter caecicola,Slackia equolifaciens, Slackia faecicanis, and Slackia isoflavoniconvertens.</title>
        <authorList>
            <person name="Danylec N."/>
            <person name="Stoll D.A."/>
            <person name="Dotsch A."/>
            <person name="Huch M."/>
        </authorList>
    </citation>
    <scope>NUCLEOTIDE SEQUENCE</scope>
    <source>
        <strain evidence="6">DSM 16107</strain>
    </source>
</reference>
<evidence type="ECO:0000313" key="5">
    <source>
        <dbReference type="EMBL" id="RDB71391.1"/>
    </source>
</evidence>